<evidence type="ECO:0000256" key="7">
    <source>
        <dbReference type="SAM" id="Phobius"/>
    </source>
</evidence>
<sequence length="457" mass="48153">MTRTEGGSIPQADDTQPTAKPRGGSARSMTITLVGNFFPAAIALATGPILAQSLGVEGRGQVAAATAPLGLAIALMTFGVPEAVSYAVARHPRLVRTAARNGFLLIILAGLLATAAVLSARGWLSGGELEIQHLMVVASLAVMPTLLLGVLRGIASGLQQWSMVAWEKVLASGLRLLVLLPLWLTGHLTPFTAVVVLAAMPVMGAIAYLWLPRRLPPPEADTEKVASTKAITGYGMRLWIGTISGVLLSRVDQTLITPLSSAYQLGLYVVAVNVSEIPLIIHRSVRDVTFVTDAHRSEDAKLAASARISTLICTVVALGLGLTMGWWLPILFGEEFAPAVPIAALLLVAVVLSTPGSIAGAGLSARGRPGLRSIALVIACVVNVGLLVVLVSEYGALGAAWATVLGYLLSSALNQFFLKRLFGVSMLSFYGLRRSDLGILRRYAAGIGRVLRLRRRR</sequence>
<feature type="region of interest" description="Disordered" evidence="6">
    <location>
        <begin position="1"/>
        <end position="26"/>
    </location>
</feature>
<dbReference type="GO" id="GO:0005886">
    <property type="term" value="C:plasma membrane"/>
    <property type="evidence" value="ECO:0007669"/>
    <property type="project" value="UniProtKB-SubCell"/>
</dbReference>
<feature type="transmembrane region" description="Helical" evidence="7">
    <location>
        <begin position="398"/>
        <end position="418"/>
    </location>
</feature>
<organism evidence="8 9">
    <name type="scientific">Cellulomonas terrae</name>
    <dbReference type="NCBI Taxonomy" id="311234"/>
    <lineage>
        <taxon>Bacteria</taxon>
        <taxon>Bacillati</taxon>
        <taxon>Actinomycetota</taxon>
        <taxon>Actinomycetes</taxon>
        <taxon>Micrococcales</taxon>
        <taxon>Cellulomonadaceae</taxon>
        <taxon>Cellulomonas</taxon>
    </lineage>
</organism>
<dbReference type="EMBL" id="BJWH01000006">
    <property type="protein sequence ID" value="GEL98119.1"/>
    <property type="molecule type" value="Genomic_DNA"/>
</dbReference>
<dbReference type="InterPro" id="IPR002797">
    <property type="entry name" value="Polysacc_synth"/>
</dbReference>
<dbReference type="OrthoDB" id="3320002at2"/>
<name>A0A511JJR1_9CELL</name>
<keyword evidence="4 7" id="KW-1133">Transmembrane helix</keyword>
<feature type="transmembrane region" description="Helical" evidence="7">
    <location>
        <begin position="163"/>
        <end position="184"/>
    </location>
</feature>
<dbReference type="Proteomes" id="UP000321049">
    <property type="component" value="Unassembled WGS sequence"/>
</dbReference>
<feature type="transmembrane region" description="Helical" evidence="7">
    <location>
        <begin position="131"/>
        <end position="151"/>
    </location>
</feature>
<feature type="transmembrane region" description="Helical" evidence="7">
    <location>
        <begin position="339"/>
        <end position="361"/>
    </location>
</feature>
<accession>A0A511JJR1</accession>
<comment type="subcellular location">
    <subcellularLocation>
        <location evidence="1">Cell membrane</location>
        <topology evidence="1">Multi-pass membrane protein</topology>
    </subcellularLocation>
</comment>
<comment type="caution">
    <text evidence="8">The sequence shown here is derived from an EMBL/GenBank/DDBJ whole genome shotgun (WGS) entry which is preliminary data.</text>
</comment>
<keyword evidence="3 7" id="KW-0812">Transmembrane</keyword>
<keyword evidence="2" id="KW-1003">Cell membrane</keyword>
<evidence type="ECO:0000256" key="6">
    <source>
        <dbReference type="SAM" id="MobiDB-lite"/>
    </source>
</evidence>
<feature type="transmembrane region" description="Helical" evidence="7">
    <location>
        <begin position="30"/>
        <end position="51"/>
    </location>
</feature>
<evidence type="ECO:0000256" key="5">
    <source>
        <dbReference type="ARBA" id="ARBA00023136"/>
    </source>
</evidence>
<feature type="transmembrane region" description="Helical" evidence="7">
    <location>
        <begin position="190"/>
        <end position="211"/>
    </location>
</feature>
<dbReference type="PANTHER" id="PTHR30250:SF11">
    <property type="entry name" value="O-ANTIGEN TRANSPORTER-RELATED"/>
    <property type="match status" value="1"/>
</dbReference>
<dbReference type="PANTHER" id="PTHR30250">
    <property type="entry name" value="PST FAMILY PREDICTED COLANIC ACID TRANSPORTER"/>
    <property type="match status" value="1"/>
</dbReference>
<evidence type="ECO:0000256" key="4">
    <source>
        <dbReference type="ARBA" id="ARBA00022989"/>
    </source>
</evidence>
<feature type="transmembrane region" description="Helical" evidence="7">
    <location>
        <begin position="101"/>
        <end position="119"/>
    </location>
</feature>
<evidence type="ECO:0000256" key="3">
    <source>
        <dbReference type="ARBA" id="ARBA00022692"/>
    </source>
</evidence>
<evidence type="ECO:0000313" key="8">
    <source>
        <dbReference type="EMBL" id="GEL98119.1"/>
    </source>
</evidence>
<feature type="transmembrane region" description="Helical" evidence="7">
    <location>
        <begin position="63"/>
        <end position="89"/>
    </location>
</feature>
<reference evidence="8 9" key="1">
    <citation type="submission" date="2019-07" db="EMBL/GenBank/DDBJ databases">
        <title>Whole genome shotgun sequence of Cellulomonas terrae NBRC 100819.</title>
        <authorList>
            <person name="Hosoyama A."/>
            <person name="Uohara A."/>
            <person name="Ohji S."/>
            <person name="Ichikawa N."/>
        </authorList>
    </citation>
    <scope>NUCLEOTIDE SEQUENCE [LARGE SCALE GENOMIC DNA]</scope>
    <source>
        <strain evidence="8 9">NBRC 100819</strain>
    </source>
</reference>
<dbReference type="Pfam" id="PF01943">
    <property type="entry name" value="Polysacc_synt"/>
    <property type="match status" value="1"/>
</dbReference>
<keyword evidence="5 7" id="KW-0472">Membrane</keyword>
<evidence type="ECO:0000256" key="2">
    <source>
        <dbReference type="ARBA" id="ARBA00022475"/>
    </source>
</evidence>
<gene>
    <name evidence="8" type="ORF">CTE05_16660</name>
</gene>
<dbReference type="AlphaFoldDB" id="A0A511JJR1"/>
<evidence type="ECO:0000313" key="9">
    <source>
        <dbReference type="Proteomes" id="UP000321049"/>
    </source>
</evidence>
<proteinExistence type="predicted"/>
<dbReference type="InterPro" id="IPR050833">
    <property type="entry name" value="Poly_Biosynth_Transport"/>
</dbReference>
<dbReference type="RefSeq" id="WP_146845657.1">
    <property type="nucleotide sequence ID" value="NZ_BJWH01000006.1"/>
</dbReference>
<feature type="transmembrane region" description="Helical" evidence="7">
    <location>
        <begin position="373"/>
        <end position="392"/>
    </location>
</feature>
<evidence type="ECO:0000256" key="1">
    <source>
        <dbReference type="ARBA" id="ARBA00004651"/>
    </source>
</evidence>
<keyword evidence="9" id="KW-1185">Reference proteome</keyword>
<feature type="transmembrane region" description="Helical" evidence="7">
    <location>
        <begin position="302"/>
        <end position="327"/>
    </location>
</feature>
<protein>
    <submittedName>
        <fullName evidence="8">Uncharacterized protein</fullName>
    </submittedName>
</protein>